<comment type="caution">
    <text evidence="1">The sequence shown here is derived from an EMBL/GenBank/DDBJ whole genome shotgun (WGS) entry which is preliminary data.</text>
</comment>
<dbReference type="RefSeq" id="WP_289470409.1">
    <property type="nucleotide sequence ID" value="NZ_JAUCMM010000006.1"/>
</dbReference>
<reference evidence="1 2" key="1">
    <citation type="submission" date="2023-06" db="EMBL/GenBank/DDBJ databases">
        <authorList>
            <person name="Feng G."/>
            <person name="Li J."/>
            <person name="Zhu H."/>
        </authorList>
    </citation>
    <scope>NUCLEOTIDE SEQUENCE [LARGE SCALE GENOMIC DNA]</scope>
    <source>
        <strain evidence="1 2">RHCJP20</strain>
    </source>
</reference>
<evidence type="ECO:0000313" key="1">
    <source>
        <dbReference type="EMBL" id="MDM7888813.1"/>
    </source>
</evidence>
<gene>
    <name evidence="1" type="ORF">QUG98_10145</name>
</gene>
<evidence type="ECO:0000313" key="2">
    <source>
        <dbReference type="Proteomes" id="UP001235720"/>
    </source>
</evidence>
<protein>
    <recommendedName>
        <fullName evidence="3">Transcriptional regulator, AbiEi antitoxin, Type IV TA system</fullName>
    </recommendedName>
</protein>
<organism evidence="1 2">
    <name type="scientific">Curtobacterium subtropicum</name>
    <dbReference type="NCBI Taxonomy" id="3055138"/>
    <lineage>
        <taxon>Bacteria</taxon>
        <taxon>Bacillati</taxon>
        <taxon>Actinomycetota</taxon>
        <taxon>Actinomycetes</taxon>
        <taxon>Micrococcales</taxon>
        <taxon>Microbacteriaceae</taxon>
        <taxon>Curtobacterium</taxon>
    </lineage>
</organism>
<proteinExistence type="predicted"/>
<accession>A0ABT7TGW0</accession>
<dbReference type="Proteomes" id="UP001235720">
    <property type="component" value="Unassembled WGS sequence"/>
</dbReference>
<dbReference type="EMBL" id="JAUCMM010000006">
    <property type="protein sequence ID" value="MDM7888813.1"/>
    <property type="molecule type" value="Genomic_DNA"/>
</dbReference>
<keyword evidence="2" id="KW-1185">Reference proteome</keyword>
<name>A0ABT7TGW0_9MICO</name>
<sequence>MTARSRPGPIVSHQSAVVMHGLPWFGPLPERVLLTDPTRDRSQRLRFSDKVPARGRTVGAVDIDGVRTTDLVETAVDIALRCDRGHAIVVLDAVLRQGVERRTLVAALDRRPVRRGKARASRLIGIADARTESPGESLTNLVVHDLGLPTPVLQHEFSLGGHVVARVDFWFPEQGVVVEFDGLAKYRDRALRGGRSADQVIVDEKLREDAVRSFPEVERVARATWRDVMPGGRAPQILARAGLPVPRGVDRTPSW</sequence>
<evidence type="ECO:0008006" key="3">
    <source>
        <dbReference type="Google" id="ProtNLM"/>
    </source>
</evidence>